<sequence length="287" mass="32340">MTKIAVVTGSNKGIGYAIVKGLCQRFDGVVYLTSRDETRGKEAVDKLNKIGLHPEYHQLDVADRSSVVKFRDHIKEKYGRIDILINNAAVADAALTSCTYEDATRVISINYKSIFTLKELIYPLVRNNGRIINISSDCGHLSNIRNEYWIQRLSKKDISEADVNEFVDWYLASIKNGTFNREDIADGAAAASYRVAKVALSAVTMVHQRELLSKNISINSMHPGLVRTDMTHGSGFYSIDEAAETPIYLALDAPQSLKGAYVWFDKRVLDWYDYKADYYFKVSTLNK</sequence>
<evidence type="ECO:0000256" key="3">
    <source>
        <dbReference type="ARBA" id="ARBA00023002"/>
    </source>
</evidence>
<name>A0A8S4RC74_9NEOP</name>
<dbReference type="InterPro" id="IPR036291">
    <property type="entry name" value="NAD(P)-bd_dom_sf"/>
</dbReference>
<dbReference type="SUPFAM" id="SSF51735">
    <property type="entry name" value="NAD(P)-binding Rossmann-fold domains"/>
    <property type="match status" value="1"/>
</dbReference>
<dbReference type="Gene3D" id="3.40.50.720">
    <property type="entry name" value="NAD(P)-binding Rossmann-like Domain"/>
    <property type="match status" value="1"/>
</dbReference>
<evidence type="ECO:0000256" key="1">
    <source>
        <dbReference type="ARBA" id="ARBA00006484"/>
    </source>
</evidence>
<keyword evidence="2" id="KW-0521">NADP</keyword>
<dbReference type="GO" id="GO:0004090">
    <property type="term" value="F:carbonyl reductase (NADPH) activity"/>
    <property type="evidence" value="ECO:0007669"/>
    <property type="project" value="TreeGrafter"/>
</dbReference>
<reference evidence="5" key="1">
    <citation type="submission" date="2022-03" db="EMBL/GenBank/DDBJ databases">
        <authorList>
            <person name="Lindestad O."/>
        </authorList>
    </citation>
    <scope>NUCLEOTIDE SEQUENCE</scope>
</reference>
<dbReference type="OrthoDB" id="7289984at2759"/>
<dbReference type="PANTHER" id="PTHR43963:SF4">
    <property type="entry name" value="CARBONYL REDUCTASE (NADPH)"/>
    <property type="match status" value="1"/>
</dbReference>
<comment type="caution">
    <text evidence="5">The sequence shown here is derived from an EMBL/GenBank/DDBJ whole genome shotgun (WGS) entry which is preliminary data.</text>
</comment>
<evidence type="ECO:0000256" key="4">
    <source>
        <dbReference type="RuleBase" id="RU000363"/>
    </source>
</evidence>
<protein>
    <submittedName>
        <fullName evidence="5">Jg17788 protein</fullName>
    </submittedName>
</protein>
<dbReference type="PANTHER" id="PTHR43963">
    <property type="entry name" value="CARBONYL REDUCTASE 1-RELATED"/>
    <property type="match status" value="1"/>
</dbReference>
<keyword evidence="3" id="KW-0560">Oxidoreductase</keyword>
<gene>
    <name evidence="5" type="primary">jg17788</name>
    <name evidence="5" type="ORF">PAEG_LOCUS11288</name>
</gene>
<dbReference type="EMBL" id="CAKXAJ010024942">
    <property type="protein sequence ID" value="CAH2233162.1"/>
    <property type="molecule type" value="Genomic_DNA"/>
</dbReference>
<comment type="similarity">
    <text evidence="1 4">Belongs to the short-chain dehydrogenases/reductases (SDR) family.</text>
</comment>
<evidence type="ECO:0000256" key="2">
    <source>
        <dbReference type="ARBA" id="ARBA00022857"/>
    </source>
</evidence>
<proteinExistence type="inferred from homology"/>
<evidence type="ECO:0000313" key="6">
    <source>
        <dbReference type="Proteomes" id="UP000838756"/>
    </source>
</evidence>
<dbReference type="InterPro" id="IPR002347">
    <property type="entry name" value="SDR_fam"/>
</dbReference>
<dbReference type="Proteomes" id="UP000838756">
    <property type="component" value="Unassembled WGS sequence"/>
</dbReference>
<dbReference type="PRINTS" id="PR00081">
    <property type="entry name" value="GDHRDH"/>
</dbReference>
<evidence type="ECO:0000313" key="5">
    <source>
        <dbReference type="EMBL" id="CAH2233162.1"/>
    </source>
</evidence>
<accession>A0A8S4RC74</accession>
<dbReference type="AlphaFoldDB" id="A0A8S4RC74"/>
<keyword evidence="6" id="KW-1185">Reference proteome</keyword>
<dbReference type="PRINTS" id="PR00080">
    <property type="entry name" value="SDRFAMILY"/>
</dbReference>
<dbReference type="Pfam" id="PF00106">
    <property type="entry name" value="adh_short"/>
    <property type="match status" value="2"/>
</dbReference>
<organism evidence="5 6">
    <name type="scientific">Pararge aegeria aegeria</name>
    <dbReference type="NCBI Taxonomy" id="348720"/>
    <lineage>
        <taxon>Eukaryota</taxon>
        <taxon>Metazoa</taxon>
        <taxon>Ecdysozoa</taxon>
        <taxon>Arthropoda</taxon>
        <taxon>Hexapoda</taxon>
        <taxon>Insecta</taxon>
        <taxon>Pterygota</taxon>
        <taxon>Neoptera</taxon>
        <taxon>Endopterygota</taxon>
        <taxon>Lepidoptera</taxon>
        <taxon>Glossata</taxon>
        <taxon>Ditrysia</taxon>
        <taxon>Papilionoidea</taxon>
        <taxon>Nymphalidae</taxon>
        <taxon>Satyrinae</taxon>
        <taxon>Satyrini</taxon>
        <taxon>Parargina</taxon>
        <taxon>Pararge</taxon>
    </lineage>
</organism>